<evidence type="ECO:0000313" key="6">
    <source>
        <dbReference type="EMBL" id="VCU72289.1"/>
    </source>
</evidence>
<comment type="function">
    <text evidence="5">Catalyzes the NADPH-dependent reduction of 7-cyano-7-deazaguanine (preQ0) to 7-aminomethyl-7-deazaguanine (preQ1).</text>
</comment>
<dbReference type="InterPro" id="IPR016856">
    <property type="entry name" value="QueF_type1"/>
</dbReference>
<feature type="binding site" evidence="5">
    <location>
        <begin position="75"/>
        <end position="76"/>
    </location>
    <ligand>
        <name>substrate</name>
    </ligand>
</feature>
<evidence type="ECO:0000313" key="7">
    <source>
        <dbReference type="Proteomes" id="UP000277294"/>
    </source>
</evidence>
<dbReference type="RefSeq" id="WP_124081871.1">
    <property type="nucleotide sequence ID" value="NZ_UWPJ01000039.1"/>
</dbReference>
<dbReference type="InterPro" id="IPR029500">
    <property type="entry name" value="QueF"/>
</dbReference>
<dbReference type="GO" id="GO:0008616">
    <property type="term" value="P:tRNA queuosine(34) biosynthetic process"/>
    <property type="evidence" value="ECO:0007669"/>
    <property type="project" value="UniProtKB-UniRule"/>
</dbReference>
<dbReference type="PIRSF" id="PIRSF027377">
    <property type="entry name" value="Nitrile_oxidored_QueF"/>
    <property type="match status" value="1"/>
</dbReference>
<feature type="binding site" evidence="5">
    <location>
        <begin position="56"/>
        <end position="58"/>
    </location>
    <ligand>
        <name>substrate</name>
    </ligand>
</feature>
<dbReference type="OrthoDB" id="9789995at2"/>
<dbReference type="PANTHER" id="PTHR34354">
    <property type="entry name" value="NADPH-DEPENDENT 7-CYANO-7-DEAZAGUANINE REDUCTASE"/>
    <property type="match status" value="1"/>
</dbReference>
<dbReference type="AlphaFoldDB" id="A0A3P4B7K8"/>
<dbReference type="GO" id="GO:0033739">
    <property type="term" value="F:preQ1 synthase activity"/>
    <property type="evidence" value="ECO:0007669"/>
    <property type="project" value="UniProtKB-UniRule"/>
</dbReference>
<evidence type="ECO:0000256" key="1">
    <source>
        <dbReference type="ARBA" id="ARBA00022490"/>
    </source>
</evidence>
<dbReference type="InterPro" id="IPR043133">
    <property type="entry name" value="GTP-CH-I_C/QueF"/>
</dbReference>
<keyword evidence="1 5" id="KW-0963">Cytoplasm</keyword>
<dbReference type="HAMAP" id="MF_00818">
    <property type="entry name" value="QueF_type1"/>
    <property type="match status" value="1"/>
</dbReference>
<keyword evidence="4 5" id="KW-0560">Oxidoreductase</keyword>
<dbReference type="EC" id="1.7.1.13" evidence="5"/>
<dbReference type="Proteomes" id="UP000277294">
    <property type="component" value="Unassembled WGS sequence"/>
</dbReference>
<evidence type="ECO:0000256" key="3">
    <source>
        <dbReference type="ARBA" id="ARBA00022857"/>
    </source>
</evidence>
<evidence type="ECO:0000256" key="4">
    <source>
        <dbReference type="ARBA" id="ARBA00023002"/>
    </source>
</evidence>
<accession>A0A3P4B7K8</accession>
<evidence type="ECO:0000256" key="5">
    <source>
        <dbReference type="HAMAP-Rule" id="MF_00818"/>
    </source>
</evidence>
<feature type="active site" description="Thioimide intermediate" evidence="5">
    <location>
        <position position="34"/>
    </location>
</feature>
<organism evidence="6 7">
    <name type="scientific">Pigmentiphaga humi</name>
    <dbReference type="NCBI Taxonomy" id="2478468"/>
    <lineage>
        <taxon>Bacteria</taxon>
        <taxon>Pseudomonadati</taxon>
        <taxon>Pseudomonadota</taxon>
        <taxon>Betaproteobacteria</taxon>
        <taxon>Burkholderiales</taxon>
        <taxon>Alcaligenaceae</taxon>
        <taxon>Pigmentiphaga</taxon>
    </lineage>
</organism>
<feature type="active site" description="Proton donor" evidence="5">
    <location>
        <position position="41"/>
    </location>
</feature>
<reference evidence="6 7" key="1">
    <citation type="submission" date="2018-10" db="EMBL/GenBank/DDBJ databases">
        <authorList>
            <person name="Criscuolo A."/>
        </authorList>
    </citation>
    <scope>NUCLEOTIDE SEQUENCE [LARGE SCALE GENOMIC DNA]</scope>
    <source>
        <strain evidence="6">DnA1</strain>
    </source>
</reference>
<comment type="pathway">
    <text evidence="5">tRNA modification; tRNA-queuosine biosynthesis.</text>
</comment>
<dbReference type="Gene3D" id="3.30.1130.10">
    <property type="match status" value="1"/>
</dbReference>
<proteinExistence type="inferred from homology"/>
<dbReference type="UniPathway" id="UPA00392"/>
<keyword evidence="7" id="KW-1185">Reference proteome</keyword>
<dbReference type="SUPFAM" id="SSF55620">
    <property type="entry name" value="Tetrahydrobiopterin biosynthesis enzymes-like"/>
    <property type="match status" value="1"/>
</dbReference>
<gene>
    <name evidence="5 6" type="primary">queF</name>
    <name evidence="6" type="ORF">PIGHUM_04388</name>
</gene>
<dbReference type="Pfam" id="PF14489">
    <property type="entry name" value="QueF"/>
    <property type="match status" value="1"/>
</dbReference>
<comment type="catalytic activity">
    <reaction evidence="5">
        <text>7-aminomethyl-7-carbaguanine + 2 NADP(+) = 7-cyano-7-carbaguanine + 2 NADPH + 3 H(+)</text>
        <dbReference type="Rhea" id="RHEA:13409"/>
        <dbReference type="ChEBI" id="CHEBI:15378"/>
        <dbReference type="ChEBI" id="CHEBI:45075"/>
        <dbReference type="ChEBI" id="CHEBI:57783"/>
        <dbReference type="ChEBI" id="CHEBI:58349"/>
        <dbReference type="ChEBI" id="CHEBI:58703"/>
        <dbReference type="EC" id="1.7.1.13"/>
    </reaction>
</comment>
<dbReference type="NCBIfam" id="TIGR03139">
    <property type="entry name" value="QueF-II"/>
    <property type="match status" value="1"/>
</dbReference>
<protein>
    <recommendedName>
        <fullName evidence="5">NADPH-dependent 7-cyano-7-deazaguanine reductase</fullName>
        <ecNumber evidence="5">1.7.1.13</ecNumber>
    </recommendedName>
    <alternativeName>
        <fullName evidence="5">7-cyano-7-carbaguanine reductase</fullName>
    </alternativeName>
    <alternativeName>
        <fullName evidence="5">NADPH-dependent nitrile oxidoreductase</fullName>
    </alternativeName>
    <alternativeName>
        <fullName evidence="5">PreQ(0) reductase</fullName>
    </alternativeName>
</protein>
<dbReference type="InterPro" id="IPR050084">
    <property type="entry name" value="NADPH_dep_7-cyano-7-deazaG_red"/>
</dbReference>
<keyword evidence="3 5" id="KW-0521">NADP</keyword>
<dbReference type="EMBL" id="UWPJ01000039">
    <property type="protein sequence ID" value="VCU72289.1"/>
    <property type="molecule type" value="Genomic_DNA"/>
</dbReference>
<evidence type="ECO:0000256" key="2">
    <source>
        <dbReference type="ARBA" id="ARBA00022785"/>
    </source>
</evidence>
<dbReference type="PANTHER" id="PTHR34354:SF1">
    <property type="entry name" value="NADPH-DEPENDENT 7-CYANO-7-DEAZAGUANINE REDUCTASE"/>
    <property type="match status" value="1"/>
</dbReference>
<dbReference type="GO" id="GO:0005737">
    <property type="term" value="C:cytoplasm"/>
    <property type="evidence" value="ECO:0007669"/>
    <property type="project" value="UniProtKB-SubCell"/>
</dbReference>
<sequence length="139" mass="15799">MPSQPSKTLDTFPNPSPGRDFQVHIEVPEFTCLCPMTGQPDFAVLIIDYIPDQLCVELKSLKLYTWSFRNEGKFHEAVTNEIADELARTLEPRFLRITAKWYVRGGIFTNVVAEHRKPGWEPQPAVPLQEFAPGSNIRG</sequence>
<keyword evidence="2 5" id="KW-0671">Queuosine biosynthesis</keyword>
<comment type="similarity">
    <text evidence="5">Belongs to the GTP cyclohydrolase I family. QueF type 1 subfamily.</text>
</comment>
<name>A0A3P4B7K8_9BURK</name>
<comment type="subcellular location">
    <subcellularLocation>
        <location evidence="5">Cytoplasm</location>
    </subcellularLocation>
</comment>